<feature type="domain" description="Peptide methionine sulphoxide reductase MsrA" evidence="6">
    <location>
        <begin position="51"/>
        <end position="201"/>
    </location>
</feature>
<dbReference type="GO" id="GO:0008113">
    <property type="term" value="F:peptide-methionine (S)-S-oxide reductase activity"/>
    <property type="evidence" value="ECO:0007669"/>
    <property type="project" value="UniProtKB-EC"/>
</dbReference>
<keyword evidence="8" id="KW-1185">Reference proteome</keyword>
<protein>
    <recommendedName>
        <fullName evidence="4">Peptide methionine sulfoxide reductase MsrA</fullName>
        <shortName evidence="4">Protein-methionine-S-oxide reductase</shortName>
        <ecNumber evidence="4">1.8.4.11</ecNumber>
    </recommendedName>
    <alternativeName>
        <fullName evidence="4">Peptide-methionine (S)-S-oxide reductase</fullName>
        <shortName evidence="4">Peptide Met(O) reductase</shortName>
    </alternativeName>
</protein>
<feature type="chain" id="PRO_5045797847" description="Peptide methionine sulfoxide reductase MsrA" evidence="5">
    <location>
        <begin position="26"/>
        <end position="234"/>
    </location>
</feature>
<evidence type="ECO:0000256" key="5">
    <source>
        <dbReference type="SAM" id="SignalP"/>
    </source>
</evidence>
<dbReference type="EC" id="1.8.4.11" evidence="4"/>
<dbReference type="InterPro" id="IPR036509">
    <property type="entry name" value="Met_Sox_Rdtase_MsrA_sf"/>
</dbReference>
<dbReference type="EMBL" id="JADEVO010000018">
    <property type="protein sequence ID" value="MBN3966491.1"/>
    <property type="molecule type" value="Genomic_DNA"/>
</dbReference>
<organism evidence="7 8">
    <name type="scientific">Pseudomonas gregormendelii</name>
    <dbReference type="NCBI Taxonomy" id="1628277"/>
    <lineage>
        <taxon>Bacteria</taxon>
        <taxon>Pseudomonadati</taxon>
        <taxon>Pseudomonadota</taxon>
        <taxon>Gammaproteobacteria</taxon>
        <taxon>Pseudomonadales</taxon>
        <taxon>Pseudomonadaceae</taxon>
        <taxon>Pseudomonas</taxon>
    </lineage>
</organism>
<comment type="catalytic activity">
    <reaction evidence="3 4">
        <text>[thioredoxin]-disulfide + L-methionine + H2O = L-methionine (S)-S-oxide + [thioredoxin]-dithiol</text>
        <dbReference type="Rhea" id="RHEA:19993"/>
        <dbReference type="Rhea" id="RHEA-COMP:10698"/>
        <dbReference type="Rhea" id="RHEA-COMP:10700"/>
        <dbReference type="ChEBI" id="CHEBI:15377"/>
        <dbReference type="ChEBI" id="CHEBI:29950"/>
        <dbReference type="ChEBI" id="CHEBI:50058"/>
        <dbReference type="ChEBI" id="CHEBI:57844"/>
        <dbReference type="ChEBI" id="CHEBI:58772"/>
        <dbReference type="EC" id="1.8.4.11"/>
    </reaction>
</comment>
<evidence type="ECO:0000256" key="3">
    <source>
        <dbReference type="ARBA" id="ARBA00048782"/>
    </source>
</evidence>
<reference evidence="7 8" key="1">
    <citation type="journal article" date="2021" name="Int. J. Syst. Evol. Microbiol.">
        <title>Pseudomonas piscium sp. nov., Pseudomonas pisciculturae sp. nov., Pseudomonas mucoides sp. nov. and Pseudomonas neuropathica sp. nov. isolated from rainbow trout.</title>
        <authorList>
            <person name="Duman M."/>
            <person name="Mulet M."/>
            <person name="Altun S."/>
            <person name="Saticioglu I.B."/>
            <person name="Gomila M."/>
            <person name="Lalucat J."/>
            <person name="Garcia-Valdes E."/>
        </authorList>
    </citation>
    <scope>NUCLEOTIDE SEQUENCE [LARGE SCALE GENOMIC DNA]</scope>
    <source>
        <strain evidence="7 8">LMG 28632</strain>
    </source>
</reference>
<comment type="caution">
    <text evidence="7">The sequence shown here is derived from an EMBL/GenBank/DDBJ whole genome shotgun (WGS) entry which is preliminary data.</text>
</comment>
<evidence type="ECO:0000256" key="4">
    <source>
        <dbReference type="HAMAP-Rule" id="MF_01401"/>
    </source>
</evidence>
<comment type="function">
    <text evidence="4">Has an important function as a repair enzyme for proteins that have been inactivated by oxidation. Catalyzes the reversible oxidation-reduction of methionine sulfoxide in proteins to methionine.</text>
</comment>
<evidence type="ECO:0000313" key="7">
    <source>
        <dbReference type="EMBL" id="MBN3966491.1"/>
    </source>
</evidence>
<dbReference type="Pfam" id="PF01625">
    <property type="entry name" value="PMSR"/>
    <property type="match status" value="1"/>
</dbReference>
<dbReference type="NCBIfam" id="TIGR00401">
    <property type="entry name" value="msrA"/>
    <property type="match status" value="1"/>
</dbReference>
<feature type="active site" evidence="4">
    <location>
        <position position="58"/>
    </location>
</feature>
<dbReference type="PANTHER" id="PTHR43774:SF1">
    <property type="entry name" value="PEPTIDE METHIONINE SULFOXIDE REDUCTASE MSRA 2"/>
    <property type="match status" value="1"/>
</dbReference>
<gene>
    <name evidence="4 7" type="primary">msrA</name>
    <name evidence="7" type="ORF">IMW75_14555</name>
</gene>
<dbReference type="SUPFAM" id="SSF55068">
    <property type="entry name" value="Peptide methionine sulfoxide reductase"/>
    <property type="match status" value="1"/>
</dbReference>
<accession>A0ABS3AI28</accession>
<dbReference type="Gene3D" id="3.30.1060.10">
    <property type="entry name" value="Peptide methionine sulphoxide reductase MsrA"/>
    <property type="match status" value="1"/>
</dbReference>
<keyword evidence="5" id="KW-0732">Signal</keyword>
<evidence type="ECO:0000259" key="6">
    <source>
        <dbReference type="Pfam" id="PF01625"/>
    </source>
</evidence>
<dbReference type="RefSeq" id="WP_205893015.1">
    <property type="nucleotide sequence ID" value="NZ_JADEVO010000018.1"/>
</dbReference>
<feature type="signal peptide" evidence="5">
    <location>
        <begin position="1"/>
        <end position="25"/>
    </location>
</feature>
<proteinExistence type="inferred from homology"/>
<evidence type="ECO:0000256" key="2">
    <source>
        <dbReference type="ARBA" id="ARBA00047806"/>
    </source>
</evidence>
<name>A0ABS3AI28_9PSED</name>
<keyword evidence="1 4" id="KW-0560">Oxidoreductase</keyword>
<dbReference type="PANTHER" id="PTHR43774">
    <property type="entry name" value="PEPTIDE METHIONINE SULFOXIDE REDUCTASE"/>
    <property type="match status" value="1"/>
</dbReference>
<comment type="catalytic activity">
    <reaction evidence="2 4">
        <text>L-methionyl-[protein] + [thioredoxin]-disulfide + H2O = L-methionyl-(S)-S-oxide-[protein] + [thioredoxin]-dithiol</text>
        <dbReference type="Rhea" id="RHEA:14217"/>
        <dbReference type="Rhea" id="RHEA-COMP:10698"/>
        <dbReference type="Rhea" id="RHEA-COMP:10700"/>
        <dbReference type="Rhea" id="RHEA-COMP:12313"/>
        <dbReference type="Rhea" id="RHEA-COMP:12315"/>
        <dbReference type="ChEBI" id="CHEBI:15377"/>
        <dbReference type="ChEBI" id="CHEBI:16044"/>
        <dbReference type="ChEBI" id="CHEBI:29950"/>
        <dbReference type="ChEBI" id="CHEBI:44120"/>
        <dbReference type="ChEBI" id="CHEBI:50058"/>
        <dbReference type="EC" id="1.8.4.11"/>
    </reaction>
</comment>
<evidence type="ECO:0000256" key="1">
    <source>
        <dbReference type="ARBA" id="ARBA00023002"/>
    </source>
</evidence>
<dbReference type="InterPro" id="IPR002569">
    <property type="entry name" value="Met_Sox_Rdtase_MsrA_dom"/>
</dbReference>
<comment type="similarity">
    <text evidence="4">Belongs to the MsrA Met sulfoxide reductase family.</text>
</comment>
<evidence type="ECO:0000313" key="8">
    <source>
        <dbReference type="Proteomes" id="UP000772591"/>
    </source>
</evidence>
<sequence length="234" mass="25526">MKLSFTWRRTLLALTAAGVIGQCSAFSLGAEDAVVIPPPALDPTTQARSETAVFAGGCFWGVQGVFQHVKGVQKAESGYAGGRADTARYERVSDGDTGHAEAVEVTFDPTQVSYGTLLQIYFSVAHNPTELNRQGPDSGTQYRSAIFTRSGEQQKVAQAYIAQLDAAHSFSKPIVTKLESYNGFYPAEDEHQDFLTDHPTYPYIVINDLPKVAQLKQLFADRYQEKPVLIKGGS</sequence>
<dbReference type="HAMAP" id="MF_01401">
    <property type="entry name" value="MsrA"/>
    <property type="match status" value="1"/>
</dbReference>
<dbReference type="Proteomes" id="UP000772591">
    <property type="component" value="Unassembled WGS sequence"/>
</dbReference>